<dbReference type="EMBL" id="JBFALK010000003">
    <property type="protein sequence ID" value="MEV0968487.1"/>
    <property type="molecule type" value="Genomic_DNA"/>
</dbReference>
<proteinExistence type="predicted"/>
<reference evidence="1 2" key="1">
    <citation type="submission" date="2024-06" db="EMBL/GenBank/DDBJ databases">
        <title>The Natural Products Discovery Center: Release of the First 8490 Sequenced Strains for Exploring Actinobacteria Biosynthetic Diversity.</title>
        <authorList>
            <person name="Kalkreuter E."/>
            <person name="Kautsar S.A."/>
            <person name="Yang D."/>
            <person name="Bader C.D."/>
            <person name="Teijaro C.N."/>
            <person name="Fluegel L."/>
            <person name="Davis C.M."/>
            <person name="Simpson J.R."/>
            <person name="Lauterbach L."/>
            <person name="Steele A.D."/>
            <person name="Gui C."/>
            <person name="Meng S."/>
            <person name="Li G."/>
            <person name="Viehrig K."/>
            <person name="Ye F."/>
            <person name="Su P."/>
            <person name="Kiefer A.F."/>
            <person name="Nichols A."/>
            <person name="Cepeda A.J."/>
            <person name="Yan W."/>
            <person name="Fan B."/>
            <person name="Jiang Y."/>
            <person name="Adhikari A."/>
            <person name="Zheng C.-J."/>
            <person name="Schuster L."/>
            <person name="Cowan T.M."/>
            <person name="Smanski M.J."/>
            <person name="Chevrette M.G."/>
            <person name="De Carvalho L.P.S."/>
            <person name="Shen B."/>
        </authorList>
    </citation>
    <scope>NUCLEOTIDE SEQUENCE [LARGE SCALE GENOMIC DNA]</scope>
    <source>
        <strain evidence="1 2">NPDC050100</strain>
    </source>
</reference>
<comment type="caution">
    <text evidence="1">The sequence shown here is derived from an EMBL/GenBank/DDBJ whole genome shotgun (WGS) entry which is preliminary data.</text>
</comment>
<dbReference type="RefSeq" id="WP_358131186.1">
    <property type="nucleotide sequence ID" value="NZ_JBFALK010000003.1"/>
</dbReference>
<evidence type="ECO:0000313" key="1">
    <source>
        <dbReference type="EMBL" id="MEV0968487.1"/>
    </source>
</evidence>
<gene>
    <name evidence="1" type="ORF">AB0I59_07625</name>
</gene>
<evidence type="ECO:0000313" key="2">
    <source>
        <dbReference type="Proteomes" id="UP001551675"/>
    </source>
</evidence>
<accession>A0ABV3GAU5</accession>
<dbReference type="Proteomes" id="UP001551675">
    <property type="component" value="Unassembled WGS sequence"/>
</dbReference>
<keyword evidence="2" id="KW-1185">Reference proteome</keyword>
<protein>
    <submittedName>
        <fullName evidence="1">Uncharacterized protein</fullName>
    </submittedName>
</protein>
<sequence>MSTHPIYRDGETVRVTVTGTISGGEVSLAGHTFLPLDDPNLPVTVERIDPADGTPKPGQIWADSDGSEYYVTRPHSRIGRPAIYLTDVIGNTWQWRDIHAGPSGPITLVRDVTSITGEDAR</sequence>
<organism evidence="1 2">
    <name type="scientific">Microtetraspora glauca</name>
    <dbReference type="NCBI Taxonomy" id="1996"/>
    <lineage>
        <taxon>Bacteria</taxon>
        <taxon>Bacillati</taxon>
        <taxon>Actinomycetota</taxon>
        <taxon>Actinomycetes</taxon>
        <taxon>Streptosporangiales</taxon>
        <taxon>Streptosporangiaceae</taxon>
        <taxon>Microtetraspora</taxon>
    </lineage>
</organism>
<name>A0ABV3GAU5_MICGL</name>